<reference evidence="1" key="1">
    <citation type="submission" date="2021-03" db="EMBL/GenBank/DDBJ databases">
        <title>Evolutionary priming and transition to the ectomycorrhizal habit in an iconic lineage of mushroom-forming fungi: is preadaptation a requirement?</title>
        <authorList>
            <consortium name="DOE Joint Genome Institute"/>
            <person name="Looney B.P."/>
            <person name="Miyauchi S."/>
            <person name="Morin E."/>
            <person name="Drula E."/>
            <person name="Courty P.E."/>
            <person name="Chicoki N."/>
            <person name="Fauchery L."/>
            <person name="Kohler A."/>
            <person name="Kuo A."/>
            <person name="LaButti K."/>
            <person name="Pangilinan J."/>
            <person name="Lipzen A."/>
            <person name="Riley R."/>
            <person name="Andreopoulos W."/>
            <person name="He G."/>
            <person name="Johnson J."/>
            <person name="Barry K.W."/>
            <person name="Grigoriev I.V."/>
            <person name="Nagy L."/>
            <person name="Hibbett D."/>
            <person name="Henrissat B."/>
            <person name="Matheny P.B."/>
            <person name="Labbe J."/>
            <person name="Martin A.F."/>
        </authorList>
    </citation>
    <scope>NUCLEOTIDE SEQUENCE</scope>
    <source>
        <strain evidence="1">BPL698</strain>
    </source>
</reference>
<gene>
    <name evidence="1" type="ORF">F5148DRAFT_1153234</name>
</gene>
<dbReference type="Proteomes" id="UP001207468">
    <property type="component" value="Unassembled WGS sequence"/>
</dbReference>
<name>A0ACC0TUP0_9AGAM</name>
<dbReference type="EMBL" id="JAGFNK010000526">
    <property type="protein sequence ID" value="KAI9449142.1"/>
    <property type="molecule type" value="Genomic_DNA"/>
</dbReference>
<evidence type="ECO:0000313" key="2">
    <source>
        <dbReference type="Proteomes" id="UP001207468"/>
    </source>
</evidence>
<evidence type="ECO:0000313" key="1">
    <source>
        <dbReference type="EMBL" id="KAI9449142.1"/>
    </source>
</evidence>
<comment type="caution">
    <text evidence="1">The sequence shown here is derived from an EMBL/GenBank/DDBJ whole genome shotgun (WGS) entry which is preliminary data.</text>
</comment>
<organism evidence="1 2">
    <name type="scientific">Russula earlei</name>
    <dbReference type="NCBI Taxonomy" id="71964"/>
    <lineage>
        <taxon>Eukaryota</taxon>
        <taxon>Fungi</taxon>
        <taxon>Dikarya</taxon>
        <taxon>Basidiomycota</taxon>
        <taxon>Agaricomycotina</taxon>
        <taxon>Agaricomycetes</taxon>
        <taxon>Russulales</taxon>
        <taxon>Russulaceae</taxon>
        <taxon>Russula</taxon>
    </lineage>
</organism>
<protein>
    <submittedName>
        <fullName evidence="1">Polysaccharide deacetylase</fullName>
    </submittedName>
</protein>
<keyword evidence="2" id="KW-1185">Reference proteome</keyword>
<sequence length="266" mass="29990">MAFAAIVLLASCGNNHESKQAVTDSVKAGPPKPVPGTPIKYDSSKRYIYLTWDDGPQPPGSTNCRNIFHEQGVKATFFIVAMNAYDAKRKRWIDTLKNAYPEFLIANHSYTHAFKDNYKKFYKEVDSAVGDIQKAQNEIGYALKVVRLPGMNAWVGGGKRKGPQSSRKVYEMLDSLGYKVIGWDVEWQAKAGATPVQSADQMLKDVNKKFDDETSNQANTVVILAHDRMFAKQQYADSLTRFITLLKQDPRNVFETIDHYPTVQQK</sequence>
<accession>A0ACC0TUP0</accession>
<proteinExistence type="predicted"/>